<accession>A0ABP9D543</accession>
<dbReference type="InterPro" id="IPR010982">
    <property type="entry name" value="Lambda_DNA-bd_dom_sf"/>
</dbReference>
<dbReference type="Gene3D" id="1.10.260.40">
    <property type="entry name" value="lambda repressor-like DNA-binding domains"/>
    <property type="match status" value="1"/>
</dbReference>
<dbReference type="PROSITE" id="PS50943">
    <property type="entry name" value="HTH_CROC1"/>
    <property type="match status" value="1"/>
</dbReference>
<evidence type="ECO:0000259" key="1">
    <source>
        <dbReference type="PROSITE" id="PS50943"/>
    </source>
</evidence>
<dbReference type="RefSeq" id="WP_345369163.1">
    <property type="nucleotide sequence ID" value="NZ_BAABJX010000013.1"/>
</dbReference>
<feature type="domain" description="HTH cro/C1-type" evidence="1">
    <location>
        <begin position="40"/>
        <end position="64"/>
    </location>
</feature>
<keyword evidence="3" id="KW-1185">Reference proteome</keyword>
<comment type="caution">
    <text evidence="2">The sequence shown here is derived from an EMBL/GenBank/DDBJ whole genome shotgun (WGS) entry which is preliminary data.</text>
</comment>
<dbReference type="Proteomes" id="UP001500298">
    <property type="component" value="Unassembled WGS sequence"/>
</dbReference>
<proteinExistence type="predicted"/>
<evidence type="ECO:0000313" key="3">
    <source>
        <dbReference type="Proteomes" id="UP001500298"/>
    </source>
</evidence>
<evidence type="ECO:0000313" key="2">
    <source>
        <dbReference type="EMBL" id="GAA4824736.1"/>
    </source>
</evidence>
<dbReference type="EMBL" id="BAABJX010000013">
    <property type="protein sequence ID" value="GAA4824736.1"/>
    <property type="molecule type" value="Genomic_DNA"/>
</dbReference>
<sequence>MNNIEKLISEIEAKGFLFRASRAWYRSVGTNPKEFAKFRKNQKQPTFIQLQNIATAFKVSVDELITKTENQSSTLNPQPYDQESN</sequence>
<organism evidence="2 3">
    <name type="scientific">Algivirga pacifica</name>
    <dbReference type="NCBI Taxonomy" id="1162670"/>
    <lineage>
        <taxon>Bacteria</taxon>
        <taxon>Pseudomonadati</taxon>
        <taxon>Bacteroidota</taxon>
        <taxon>Cytophagia</taxon>
        <taxon>Cytophagales</taxon>
        <taxon>Flammeovirgaceae</taxon>
        <taxon>Algivirga</taxon>
    </lineage>
</organism>
<gene>
    <name evidence="2" type="ORF">GCM10023331_06540</name>
</gene>
<name>A0ABP9D543_9BACT</name>
<dbReference type="InterPro" id="IPR001387">
    <property type="entry name" value="Cro/C1-type_HTH"/>
</dbReference>
<reference evidence="3" key="1">
    <citation type="journal article" date="2019" name="Int. J. Syst. Evol. Microbiol.">
        <title>The Global Catalogue of Microorganisms (GCM) 10K type strain sequencing project: providing services to taxonomists for standard genome sequencing and annotation.</title>
        <authorList>
            <consortium name="The Broad Institute Genomics Platform"/>
            <consortium name="The Broad Institute Genome Sequencing Center for Infectious Disease"/>
            <person name="Wu L."/>
            <person name="Ma J."/>
        </authorList>
    </citation>
    <scope>NUCLEOTIDE SEQUENCE [LARGE SCALE GENOMIC DNA]</scope>
    <source>
        <strain evidence="3">JCM 18326</strain>
    </source>
</reference>
<protein>
    <recommendedName>
        <fullName evidence="1">HTH cro/C1-type domain-containing protein</fullName>
    </recommendedName>
</protein>